<gene>
    <name evidence="2" type="ORF">SAMN06295920_101700</name>
</gene>
<proteinExistence type="predicted"/>
<keyword evidence="1" id="KW-1133">Transmembrane helix</keyword>
<sequence>MTVLPIIWTEADRLAAAGCAIILYPIALWFAAMWMLTRADELDPEDHDGLSDEQREALRIIREQGE</sequence>
<accession>A0A1T5A8C0</accession>
<evidence type="ECO:0000313" key="2">
    <source>
        <dbReference type="EMBL" id="SKB31251.1"/>
    </source>
</evidence>
<keyword evidence="1" id="KW-0472">Membrane</keyword>
<reference evidence="3" key="1">
    <citation type="submission" date="2017-02" db="EMBL/GenBank/DDBJ databases">
        <authorList>
            <person name="Varghese N."/>
            <person name="Submissions S."/>
        </authorList>
    </citation>
    <scope>NUCLEOTIDE SEQUENCE [LARGE SCALE GENOMIC DNA]</scope>
    <source>
        <strain evidence="3">UM2</strain>
    </source>
</reference>
<dbReference type="Proteomes" id="UP000189818">
    <property type="component" value="Unassembled WGS sequence"/>
</dbReference>
<dbReference type="STRING" id="439228.SAMN06295920_101700"/>
<dbReference type="AlphaFoldDB" id="A0A1T5A8C0"/>
<organism evidence="2 3">
    <name type="scientific">Rhizorhabdus histidinilytica</name>
    <dbReference type="NCBI Taxonomy" id="439228"/>
    <lineage>
        <taxon>Bacteria</taxon>
        <taxon>Pseudomonadati</taxon>
        <taxon>Pseudomonadota</taxon>
        <taxon>Alphaproteobacteria</taxon>
        <taxon>Sphingomonadales</taxon>
        <taxon>Sphingomonadaceae</taxon>
        <taxon>Rhizorhabdus</taxon>
    </lineage>
</organism>
<feature type="transmembrane region" description="Helical" evidence="1">
    <location>
        <begin position="14"/>
        <end position="36"/>
    </location>
</feature>
<dbReference type="EMBL" id="FUYM01000001">
    <property type="protein sequence ID" value="SKB31251.1"/>
    <property type="molecule type" value="Genomic_DNA"/>
</dbReference>
<keyword evidence="3" id="KW-1185">Reference proteome</keyword>
<protein>
    <submittedName>
        <fullName evidence="2">Uncharacterized protein</fullName>
    </submittedName>
</protein>
<name>A0A1T5A8C0_9SPHN</name>
<dbReference type="RefSeq" id="WP_079646613.1">
    <property type="nucleotide sequence ID" value="NZ_FUYM01000001.1"/>
</dbReference>
<evidence type="ECO:0000256" key="1">
    <source>
        <dbReference type="SAM" id="Phobius"/>
    </source>
</evidence>
<evidence type="ECO:0000313" key="3">
    <source>
        <dbReference type="Proteomes" id="UP000189818"/>
    </source>
</evidence>
<keyword evidence="1" id="KW-0812">Transmembrane</keyword>